<name>A0ABR1VZS3_9PEZI</name>
<proteinExistence type="inferred from homology"/>
<keyword evidence="9" id="KW-1185">Reference proteome</keyword>
<accession>A0ABR1VZS3</accession>
<dbReference type="InterPro" id="IPR049326">
    <property type="entry name" value="Rhodopsin_dom_fungi"/>
</dbReference>
<evidence type="ECO:0000256" key="2">
    <source>
        <dbReference type="ARBA" id="ARBA00022692"/>
    </source>
</evidence>
<sequence length="131" mass="14592">MALYYRVFSINRLFSRWIIALGSVHIAWALGLSVLYAAQCQPLAKFWRPLMPGYCIATGSQVIASEIISSGLDFALVALAMVMVGQIQMKATTKWKLRFLFGLGTFVGVIGIMKVIFQYSLDTYGVDPQPY</sequence>
<reference evidence="8 9" key="1">
    <citation type="submission" date="2023-01" db="EMBL/GenBank/DDBJ databases">
        <title>Analysis of 21 Apiospora genomes using comparative genomics revels a genus with tremendous synthesis potential of carbohydrate active enzymes and secondary metabolites.</title>
        <authorList>
            <person name="Sorensen T."/>
        </authorList>
    </citation>
    <scope>NUCLEOTIDE SEQUENCE [LARGE SCALE GENOMIC DNA]</scope>
    <source>
        <strain evidence="8 9">CBS 114990</strain>
    </source>
</reference>
<dbReference type="Pfam" id="PF20684">
    <property type="entry name" value="Fung_rhodopsin"/>
    <property type="match status" value="1"/>
</dbReference>
<gene>
    <name evidence="8" type="ORF">PG997_010328</name>
</gene>
<evidence type="ECO:0000313" key="8">
    <source>
        <dbReference type="EMBL" id="KAK8075665.1"/>
    </source>
</evidence>
<comment type="similarity">
    <text evidence="5">Belongs to the SAT4 family.</text>
</comment>
<evidence type="ECO:0000256" key="3">
    <source>
        <dbReference type="ARBA" id="ARBA00022989"/>
    </source>
</evidence>
<evidence type="ECO:0000313" key="9">
    <source>
        <dbReference type="Proteomes" id="UP001433268"/>
    </source>
</evidence>
<dbReference type="EMBL" id="JAQQWN010000007">
    <property type="protein sequence ID" value="KAK8075665.1"/>
    <property type="molecule type" value="Genomic_DNA"/>
</dbReference>
<comment type="subcellular location">
    <subcellularLocation>
        <location evidence="1">Membrane</location>
        <topology evidence="1">Multi-pass membrane protein</topology>
    </subcellularLocation>
</comment>
<feature type="transmembrane region" description="Helical" evidence="6">
    <location>
        <begin position="67"/>
        <end position="87"/>
    </location>
</feature>
<dbReference type="GeneID" id="92047703"/>
<evidence type="ECO:0000256" key="4">
    <source>
        <dbReference type="ARBA" id="ARBA00023136"/>
    </source>
</evidence>
<organism evidence="8 9">
    <name type="scientific">Apiospora hydei</name>
    <dbReference type="NCBI Taxonomy" id="1337664"/>
    <lineage>
        <taxon>Eukaryota</taxon>
        <taxon>Fungi</taxon>
        <taxon>Dikarya</taxon>
        <taxon>Ascomycota</taxon>
        <taxon>Pezizomycotina</taxon>
        <taxon>Sordariomycetes</taxon>
        <taxon>Xylariomycetidae</taxon>
        <taxon>Amphisphaeriales</taxon>
        <taxon>Apiosporaceae</taxon>
        <taxon>Apiospora</taxon>
    </lineage>
</organism>
<feature type="domain" description="Rhodopsin" evidence="7">
    <location>
        <begin position="2"/>
        <end position="117"/>
    </location>
</feature>
<keyword evidence="2 6" id="KW-0812">Transmembrane</keyword>
<evidence type="ECO:0000259" key="7">
    <source>
        <dbReference type="Pfam" id="PF20684"/>
    </source>
</evidence>
<keyword evidence="3 6" id="KW-1133">Transmembrane helix</keyword>
<dbReference type="PANTHER" id="PTHR33048">
    <property type="entry name" value="PTH11-LIKE INTEGRAL MEMBRANE PROTEIN (AFU_ORTHOLOGUE AFUA_5G11245)"/>
    <property type="match status" value="1"/>
</dbReference>
<feature type="transmembrane region" description="Helical" evidence="6">
    <location>
        <begin position="99"/>
        <end position="121"/>
    </location>
</feature>
<evidence type="ECO:0000256" key="6">
    <source>
        <dbReference type="SAM" id="Phobius"/>
    </source>
</evidence>
<dbReference type="InterPro" id="IPR052337">
    <property type="entry name" value="SAT4-like"/>
</dbReference>
<protein>
    <recommendedName>
        <fullName evidence="7">Rhodopsin domain-containing protein</fullName>
    </recommendedName>
</protein>
<evidence type="ECO:0000256" key="5">
    <source>
        <dbReference type="ARBA" id="ARBA00038359"/>
    </source>
</evidence>
<keyword evidence="4 6" id="KW-0472">Membrane</keyword>
<dbReference type="PANTHER" id="PTHR33048:SF47">
    <property type="entry name" value="INTEGRAL MEMBRANE PROTEIN-RELATED"/>
    <property type="match status" value="1"/>
</dbReference>
<dbReference type="Proteomes" id="UP001433268">
    <property type="component" value="Unassembled WGS sequence"/>
</dbReference>
<evidence type="ECO:0000256" key="1">
    <source>
        <dbReference type="ARBA" id="ARBA00004141"/>
    </source>
</evidence>
<dbReference type="RefSeq" id="XP_066666605.1">
    <property type="nucleotide sequence ID" value="XM_066814643.1"/>
</dbReference>
<comment type="caution">
    <text evidence="8">The sequence shown here is derived from an EMBL/GenBank/DDBJ whole genome shotgun (WGS) entry which is preliminary data.</text>
</comment>